<dbReference type="GO" id="GO:0046961">
    <property type="term" value="F:proton-transporting ATPase activity, rotational mechanism"/>
    <property type="evidence" value="ECO:0007669"/>
    <property type="project" value="InterPro"/>
</dbReference>
<evidence type="ECO:0000256" key="6">
    <source>
        <dbReference type="ARBA" id="ARBA00023310"/>
    </source>
</evidence>
<dbReference type="AlphaFoldDB" id="A0A133V3Q9"/>
<dbReference type="Pfam" id="PF01991">
    <property type="entry name" value="vATP-synt_E"/>
    <property type="match status" value="1"/>
</dbReference>
<dbReference type="Gene3D" id="3.30.2320.30">
    <property type="entry name" value="ATP synthase, E subunit, C-terminal"/>
    <property type="match status" value="1"/>
</dbReference>
<dbReference type="GO" id="GO:0033178">
    <property type="term" value="C:proton-transporting two-sector ATPase complex, catalytic domain"/>
    <property type="evidence" value="ECO:0007669"/>
    <property type="project" value="InterPro"/>
</dbReference>
<dbReference type="GO" id="GO:0042777">
    <property type="term" value="P:proton motive force-driven plasma membrane ATP synthesis"/>
    <property type="evidence" value="ECO:0007669"/>
    <property type="project" value="UniProtKB-UniRule"/>
</dbReference>
<protein>
    <recommendedName>
        <fullName evidence="7">A-type ATP synthase subunit E</fullName>
    </recommendedName>
</protein>
<evidence type="ECO:0000256" key="4">
    <source>
        <dbReference type="ARBA" id="ARBA00023065"/>
    </source>
</evidence>
<comment type="caution">
    <text evidence="10">The sequence shown here is derived from an EMBL/GenBank/DDBJ whole genome shotgun (WGS) entry which is preliminary data.</text>
</comment>
<comment type="function">
    <text evidence="7">Component of the A-type ATP synthase that produces ATP from ADP in the presence of a proton gradient across the membrane.</text>
</comment>
<feature type="compositionally biased region" description="Polar residues" evidence="9">
    <location>
        <begin position="1"/>
        <end position="10"/>
    </location>
</feature>
<evidence type="ECO:0000256" key="5">
    <source>
        <dbReference type="ARBA" id="ARBA00023136"/>
    </source>
</evidence>
<dbReference type="Proteomes" id="UP000070400">
    <property type="component" value="Unassembled WGS sequence"/>
</dbReference>
<keyword evidence="4 7" id="KW-0406">Ion transport</keyword>
<feature type="coiled-coil region" evidence="8">
    <location>
        <begin position="87"/>
        <end position="114"/>
    </location>
</feature>
<keyword evidence="3 7" id="KW-0375">Hydrogen ion transport</keyword>
<evidence type="ECO:0000256" key="1">
    <source>
        <dbReference type="ARBA" id="ARBA00005901"/>
    </source>
</evidence>
<name>A0A133V3Q9_9EURY</name>
<feature type="compositionally biased region" description="Basic and acidic residues" evidence="9">
    <location>
        <begin position="11"/>
        <end position="20"/>
    </location>
</feature>
<proteinExistence type="inferred from homology"/>
<dbReference type="EMBL" id="LHXX01000068">
    <property type="protein sequence ID" value="KXB01061.1"/>
    <property type="molecule type" value="Genomic_DNA"/>
</dbReference>
<evidence type="ECO:0000256" key="8">
    <source>
        <dbReference type="SAM" id="Coils"/>
    </source>
</evidence>
<dbReference type="Gene3D" id="1.20.5.620">
    <property type="entry name" value="F1F0 ATP synthase subunit B, membrane domain"/>
    <property type="match status" value="1"/>
</dbReference>
<keyword evidence="5 7" id="KW-0472">Membrane</keyword>
<keyword evidence="8" id="KW-0175">Coiled coil</keyword>
<evidence type="ECO:0000313" key="10">
    <source>
        <dbReference type="EMBL" id="KXB01061.1"/>
    </source>
</evidence>
<dbReference type="GO" id="GO:0046933">
    <property type="term" value="F:proton-transporting ATP synthase activity, rotational mechanism"/>
    <property type="evidence" value="ECO:0007669"/>
    <property type="project" value="UniProtKB-UniRule"/>
</dbReference>
<feature type="region of interest" description="Disordered" evidence="9">
    <location>
        <begin position="26"/>
        <end position="50"/>
    </location>
</feature>
<comment type="similarity">
    <text evidence="1 7">Belongs to the V-ATPase E subunit family.</text>
</comment>
<reference evidence="10 11" key="1">
    <citation type="journal article" date="2016" name="Sci. Rep.">
        <title>Metabolic traits of an uncultured archaeal lineage -MSBL1- from brine pools of the Red Sea.</title>
        <authorList>
            <person name="Mwirichia R."/>
            <person name="Alam I."/>
            <person name="Rashid M."/>
            <person name="Vinu M."/>
            <person name="Ba-Alawi W."/>
            <person name="Anthony Kamau A."/>
            <person name="Kamanda Ngugi D."/>
            <person name="Goker M."/>
            <person name="Klenk H.P."/>
            <person name="Bajic V."/>
            <person name="Stingl U."/>
        </authorList>
    </citation>
    <scope>NUCLEOTIDE SEQUENCE [LARGE SCALE GENOMIC DNA]</scope>
    <source>
        <strain evidence="10">SCGC-AAA261D19</strain>
    </source>
</reference>
<keyword evidence="2 7" id="KW-0813">Transport</keyword>
<dbReference type="InterPro" id="IPR038495">
    <property type="entry name" value="ATPase_E_C"/>
</dbReference>
<sequence length="217" mass="24595">MKSLDRITQSIKEETEEKKEKILKEAKEKAENKKSESREKAQLKSKKIIKEGEEEADKIERKILSTARMKSRKRKLEAREETINKAFASAMEELEGLRENQEKYQETLESLIRDGGVAIGGGDLEVLVSEGDDFLSEERIEKLSKNISEETGKDTSLKLINELNSASGGAIVRKSDGSLRCNNTFEARLKRMKDSLRTEVAEMLFKKTSKAGSKKQH</sequence>
<evidence type="ECO:0000256" key="3">
    <source>
        <dbReference type="ARBA" id="ARBA00022781"/>
    </source>
</evidence>
<dbReference type="InterPro" id="IPR002842">
    <property type="entry name" value="ATPase_V1_Esu"/>
</dbReference>
<gene>
    <name evidence="7" type="primary">atpE</name>
    <name evidence="10" type="ORF">AKJ43_03710</name>
</gene>
<evidence type="ECO:0000256" key="2">
    <source>
        <dbReference type="ARBA" id="ARBA00022448"/>
    </source>
</evidence>
<evidence type="ECO:0000256" key="7">
    <source>
        <dbReference type="HAMAP-Rule" id="MF_00311"/>
    </source>
</evidence>
<comment type="subunit">
    <text evidence="7">Has multiple subunits with at least A(3), B(3), C, D, E, F, H, I and proteolipid K(x).</text>
</comment>
<feature type="compositionally biased region" description="Basic and acidic residues" evidence="9">
    <location>
        <begin position="26"/>
        <end position="42"/>
    </location>
</feature>
<evidence type="ECO:0000256" key="9">
    <source>
        <dbReference type="SAM" id="MobiDB-lite"/>
    </source>
</evidence>
<organism evidence="10 11">
    <name type="scientific">candidate division MSBL1 archaeon SCGC-AAA261D19</name>
    <dbReference type="NCBI Taxonomy" id="1698273"/>
    <lineage>
        <taxon>Archaea</taxon>
        <taxon>Methanobacteriati</taxon>
        <taxon>Methanobacteriota</taxon>
        <taxon>candidate division MSBL1</taxon>
    </lineage>
</organism>
<dbReference type="HAMAP" id="MF_00311">
    <property type="entry name" value="ATP_synth_E_arch"/>
    <property type="match status" value="1"/>
</dbReference>
<dbReference type="SUPFAM" id="SSF160527">
    <property type="entry name" value="V-type ATPase subunit E-like"/>
    <property type="match status" value="1"/>
</dbReference>
<evidence type="ECO:0000313" key="11">
    <source>
        <dbReference type="Proteomes" id="UP000070400"/>
    </source>
</evidence>
<accession>A0A133V3Q9</accession>
<feature type="region of interest" description="Disordered" evidence="9">
    <location>
        <begin position="1"/>
        <end position="20"/>
    </location>
</feature>
<dbReference type="GO" id="GO:0005524">
    <property type="term" value="F:ATP binding"/>
    <property type="evidence" value="ECO:0007669"/>
    <property type="project" value="UniProtKB-UniRule"/>
</dbReference>
<comment type="subcellular location">
    <subcellularLocation>
        <location evidence="7">Cell membrane</location>
        <topology evidence="7">Peripheral membrane protein</topology>
    </subcellularLocation>
</comment>
<dbReference type="GO" id="GO:0005886">
    <property type="term" value="C:plasma membrane"/>
    <property type="evidence" value="ECO:0007669"/>
    <property type="project" value="UniProtKB-SubCell"/>
</dbReference>
<keyword evidence="11" id="KW-1185">Reference proteome</keyword>
<keyword evidence="6 7" id="KW-0066">ATP synthesis</keyword>
<keyword evidence="7" id="KW-1003">Cell membrane</keyword>
<dbReference type="PANTHER" id="PTHR45715">
    <property type="entry name" value="ATPASE H+-TRANSPORTING V1 SUBUNIT E1A-RELATED"/>
    <property type="match status" value="1"/>
</dbReference>